<evidence type="ECO:0000256" key="3">
    <source>
        <dbReference type="ARBA" id="ARBA00022794"/>
    </source>
</evidence>
<evidence type="ECO:0000256" key="4">
    <source>
        <dbReference type="ARBA" id="ARBA00023212"/>
    </source>
</evidence>
<dbReference type="GO" id="GO:0036038">
    <property type="term" value="C:MKS complex"/>
    <property type="evidence" value="ECO:0007669"/>
    <property type="project" value="TreeGrafter"/>
</dbReference>
<organism evidence="8 9">
    <name type="scientific">Diatraea saccharalis</name>
    <name type="common">sugarcane borer</name>
    <dbReference type="NCBI Taxonomy" id="40085"/>
    <lineage>
        <taxon>Eukaryota</taxon>
        <taxon>Metazoa</taxon>
        <taxon>Ecdysozoa</taxon>
        <taxon>Arthropoda</taxon>
        <taxon>Hexapoda</taxon>
        <taxon>Insecta</taxon>
        <taxon>Pterygota</taxon>
        <taxon>Neoptera</taxon>
        <taxon>Endopterygota</taxon>
        <taxon>Lepidoptera</taxon>
        <taxon>Glossata</taxon>
        <taxon>Ditrysia</taxon>
        <taxon>Pyraloidea</taxon>
        <taxon>Crambidae</taxon>
        <taxon>Crambinae</taxon>
        <taxon>Diatraea</taxon>
    </lineage>
</organism>
<dbReference type="OrthoDB" id="431939at2759"/>
<comment type="subcellular location">
    <subcellularLocation>
        <location evidence="1">Cytoplasm</location>
        <location evidence="1">Cytoskeleton</location>
        <location evidence="1">Cilium basal body</location>
    </subcellularLocation>
</comment>
<reference evidence="8" key="2">
    <citation type="submission" date="2022-10" db="EMBL/GenBank/DDBJ databases">
        <authorList>
            <consortium name="ENA_rothamsted_submissions"/>
            <consortium name="culmorum"/>
            <person name="King R."/>
        </authorList>
    </citation>
    <scope>NUCLEOTIDE SEQUENCE</scope>
</reference>
<proteinExistence type="inferred from homology"/>
<dbReference type="Pfam" id="PF07162">
    <property type="entry name" value="B9-C2"/>
    <property type="match status" value="1"/>
</dbReference>
<evidence type="ECO:0000256" key="7">
    <source>
        <dbReference type="ARBA" id="ARBA00039274"/>
    </source>
</evidence>
<dbReference type="AlphaFoldDB" id="A0A9N9QZG3"/>
<name>A0A9N9QZG3_9NEOP</name>
<dbReference type="PROSITE" id="PS51381">
    <property type="entry name" value="C2_B9"/>
    <property type="match status" value="1"/>
</dbReference>
<keyword evidence="9" id="KW-1185">Reference proteome</keyword>
<accession>A0A9N9QZG3</accession>
<keyword evidence="2" id="KW-0963">Cytoplasm</keyword>
<reference evidence="8" key="1">
    <citation type="submission" date="2021-12" db="EMBL/GenBank/DDBJ databases">
        <authorList>
            <person name="King R."/>
        </authorList>
    </citation>
    <scope>NUCLEOTIDE SEQUENCE</scope>
</reference>
<protein>
    <recommendedName>
        <fullName evidence="7">B9 domain-containing protein 1</fullName>
    </recommendedName>
</protein>
<dbReference type="PANTHER" id="PTHR12968">
    <property type="entry name" value="B9 DOMAIN-CONTAINING"/>
    <property type="match status" value="1"/>
</dbReference>
<sequence length="209" mass="23257">MENSSNYWIKSPSTMVADGILKAHGQIEYIIFPGGVFDEQLYIQYETVWGPDWDPVTGVTSGTTQMACSGSDPERVVFNMPIEMVFSSTYVFGWPQLVITLRAQNSIGGDSLRGYAVVLLPPTAGSRRVSAPLVRPKASTILGEWISWITGRYPELADPKMLANGKENYLLRTESYGTVNLLLTMVSKDLRKLGYDNQPPAYRNTLDIH</sequence>
<dbReference type="PANTHER" id="PTHR12968:SF1">
    <property type="entry name" value="B9 DOMAIN-CONTAINING PROTEIN 1"/>
    <property type="match status" value="1"/>
</dbReference>
<keyword evidence="4" id="KW-0206">Cytoskeleton</keyword>
<evidence type="ECO:0000313" key="8">
    <source>
        <dbReference type="EMBL" id="CAG9786379.1"/>
    </source>
</evidence>
<evidence type="ECO:0000256" key="5">
    <source>
        <dbReference type="ARBA" id="ARBA00023273"/>
    </source>
</evidence>
<gene>
    <name evidence="8" type="ORF">DIATSA_LOCUS4333</name>
</gene>
<comment type="similarity">
    <text evidence="6">Belongs to the B9D family.</text>
</comment>
<dbReference type="InterPro" id="IPR010796">
    <property type="entry name" value="C2_B9-type_dom"/>
</dbReference>
<evidence type="ECO:0000313" key="9">
    <source>
        <dbReference type="Proteomes" id="UP001153714"/>
    </source>
</evidence>
<evidence type="ECO:0000256" key="2">
    <source>
        <dbReference type="ARBA" id="ARBA00022490"/>
    </source>
</evidence>
<dbReference type="EMBL" id="OU893346">
    <property type="protein sequence ID" value="CAG9786379.1"/>
    <property type="molecule type" value="Genomic_DNA"/>
</dbReference>
<evidence type="ECO:0000256" key="1">
    <source>
        <dbReference type="ARBA" id="ARBA00004120"/>
    </source>
</evidence>
<dbReference type="Proteomes" id="UP001153714">
    <property type="component" value="Chromosome 15"/>
</dbReference>
<evidence type="ECO:0000256" key="6">
    <source>
        <dbReference type="ARBA" id="ARBA00038411"/>
    </source>
</evidence>
<keyword evidence="5" id="KW-0966">Cell projection</keyword>
<keyword evidence="3" id="KW-0970">Cilium biogenesis/degradation</keyword>
<dbReference type="GO" id="GO:0060271">
    <property type="term" value="P:cilium assembly"/>
    <property type="evidence" value="ECO:0007669"/>
    <property type="project" value="TreeGrafter"/>
</dbReference>